<comment type="caution">
    <text evidence="1">The sequence shown here is derived from an EMBL/GenBank/DDBJ whole genome shotgun (WGS) entry which is preliminary data.</text>
</comment>
<evidence type="ECO:0000313" key="1">
    <source>
        <dbReference type="EMBL" id="MRW97199.1"/>
    </source>
</evidence>
<dbReference type="EMBL" id="WKJQ01000001">
    <property type="protein sequence ID" value="MRW97199.1"/>
    <property type="molecule type" value="Genomic_DNA"/>
</dbReference>
<organism evidence="1 2">
    <name type="scientific">Haloferax marinum</name>
    <dbReference type="NCBI Taxonomy" id="2666143"/>
    <lineage>
        <taxon>Archaea</taxon>
        <taxon>Methanobacteriati</taxon>
        <taxon>Methanobacteriota</taxon>
        <taxon>Stenosarchaea group</taxon>
        <taxon>Halobacteria</taxon>
        <taxon>Halobacteriales</taxon>
        <taxon>Haloferacaceae</taxon>
        <taxon>Haloferax</taxon>
    </lineage>
</organism>
<dbReference type="OrthoDB" id="350558at2157"/>
<dbReference type="Proteomes" id="UP000443423">
    <property type="component" value="Unassembled WGS sequence"/>
</dbReference>
<accession>A0A6A8G7T1</accession>
<gene>
    <name evidence="1" type="ORF">GJR99_11530</name>
</gene>
<keyword evidence="2" id="KW-1185">Reference proteome</keyword>
<proteinExistence type="predicted"/>
<sequence length="67" mass="7539">MTERITYKTKAWPRGQSSVATTIPQPLRMIKGAPPAENLEIHWSVNPDTGAVEVEFVERDENGEDDE</sequence>
<evidence type="ECO:0000313" key="2">
    <source>
        <dbReference type="Proteomes" id="UP000443423"/>
    </source>
</evidence>
<dbReference type="RefSeq" id="WP_151112293.1">
    <property type="nucleotide sequence ID" value="NZ_WKJQ01000001.1"/>
</dbReference>
<protein>
    <submittedName>
        <fullName evidence="1">Uncharacterized protein</fullName>
    </submittedName>
</protein>
<name>A0A6A8G7T1_9EURY</name>
<reference evidence="1 2" key="1">
    <citation type="submission" date="2019-11" db="EMBL/GenBank/DDBJ databases">
        <title>Whole genome sequence of Haloferax sp. MBLA0078.</title>
        <authorList>
            <person name="Seo M.-J."/>
            <person name="Cho E.-S."/>
        </authorList>
    </citation>
    <scope>NUCLEOTIDE SEQUENCE [LARGE SCALE GENOMIC DNA]</scope>
    <source>
        <strain evidence="1 2">MBLA0078</strain>
    </source>
</reference>
<dbReference type="AlphaFoldDB" id="A0A6A8G7T1"/>